<protein>
    <recommendedName>
        <fullName evidence="3">Alpha-2-macroglobulin bait region domain-containing protein</fullName>
    </recommendedName>
</protein>
<keyword evidence="5" id="KW-1185">Reference proteome</keyword>
<evidence type="ECO:0000259" key="3">
    <source>
        <dbReference type="SMART" id="SM01359"/>
    </source>
</evidence>
<dbReference type="Proteomes" id="UP001233999">
    <property type="component" value="Unassembled WGS sequence"/>
</dbReference>
<dbReference type="SMART" id="SM01359">
    <property type="entry name" value="A2M_N_2"/>
    <property type="match status" value="1"/>
</dbReference>
<dbReference type="InterPro" id="IPR050473">
    <property type="entry name" value="A2M/Complement_sys"/>
</dbReference>
<gene>
    <name evidence="4" type="ORF">L9F63_025088</name>
</gene>
<sequence>MLLTTESVAHAPSPEDESQFLKDLQFLKKNEGTPARYTYGKSVEGEATVTVYPTYYSGLLQPIFQNPVLQIDVAVEEALTGRRQNTTFEVMLHRYKYKMEMIKTSEYFKPGLKCTVFVTCLSRWISSAGPDNAVTIRYGFTYDQNLYVEERHKLSKDGLIELNFYPPIDSNQTVLGIETKHEEWFSTVSSALSPSNTFIQAVLVTQNPTVNQDIELDVNCTEPMTQIPFKAYNKKTHRLRFLATYAMAHNHHHAHVVCIYMREDGEVVADAIDIELDEHSRIFLIFKINVGKNKSGGNVEMTVEAKPNSYVGLLGIDQSVLLLKSGNEYNKRIVAEELKSYDKGSEAQFWPPMMNFRERDPQIPYWWVNNPTLGGFCFNSGSVILTNGLVHEYFPQATWRDFNHVFAAGGIGGPVTMSSPEPIRVRRNFPETWLWQMLEAGYKVCTG</sequence>
<dbReference type="Gene3D" id="6.20.50.160">
    <property type="match status" value="1"/>
</dbReference>
<feature type="non-terminal residue" evidence="4">
    <location>
        <position position="447"/>
    </location>
</feature>
<evidence type="ECO:0000256" key="2">
    <source>
        <dbReference type="ARBA" id="ARBA00022966"/>
    </source>
</evidence>
<keyword evidence="1" id="KW-0732">Signal</keyword>
<reference evidence="4" key="1">
    <citation type="journal article" date="2023" name="IScience">
        <title>Live-bearing cockroach genome reveals convergent evolutionary mechanisms linked to viviparity in insects and beyond.</title>
        <authorList>
            <person name="Fouks B."/>
            <person name="Harrison M.C."/>
            <person name="Mikhailova A.A."/>
            <person name="Marchal E."/>
            <person name="English S."/>
            <person name="Carruthers M."/>
            <person name="Jennings E.C."/>
            <person name="Chiamaka E.L."/>
            <person name="Frigard R.A."/>
            <person name="Pippel M."/>
            <person name="Attardo G.M."/>
            <person name="Benoit J.B."/>
            <person name="Bornberg-Bauer E."/>
            <person name="Tobe S.S."/>
        </authorList>
    </citation>
    <scope>NUCLEOTIDE SEQUENCE</scope>
    <source>
        <strain evidence="4">Stay&amp;Tobe</strain>
    </source>
</reference>
<dbReference type="InterPro" id="IPR011625">
    <property type="entry name" value="A2M_N_BRD"/>
</dbReference>
<dbReference type="PANTHER" id="PTHR11412">
    <property type="entry name" value="MACROGLOBULIN / COMPLEMENT"/>
    <property type="match status" value="1"/>
</dbReference>
<dbReference type="Pfam" id="PF07703">
    <property type="entry name" value="A2M_BRD"/>
    <property type="match status" value="1"/>
</dbReference>
<accession>A0AAD8E673</accession>
<feature type="domain" description="Alpha-2-macroglobulin bait region" evidence="3">
    <location>
        <begin position="199"/>
        <end position="323"/>
    </location>
</feature>
<keyword evidence="2" id="KW-0882">Thioester bond</keyword>
<evidence type="ECO:0000313" key="5">
    <source>
        <dbReference type="Proteomes" id="UP001233999"/>
    </source>
</evidence>
<reference evidence="4" key="2">
    <citation type="submission" date="2023-05" db="EMBL/GenBank/DDBJ databases">
        <authorList>
            <person name="Fouks B."/>
        </authorList>
    </citation>
    <scope>NUCLEOTIDE SEQUENCE</scope>
    <source>
        <strain evidence="4">Stay&amp;Tobe</strain>
        <tissue evidence="4">Testes</tissue>
    </source>
</reference>
<dbReference type="Gene3D" id="2.60.40.10">
    <property type="entry name" value="Immunoglobulins"/>
    <property type="match status" value="1"/>
</dbReference>
<evidence type="ECO:0000313" key="4">
    <source>
        <dbReference type="EMBL" id="KAJ9578052.1"/>
    </source>
</evidence>
<evidence type="ECO:0000256" key="1">
    <source>
        <dbReference type="ARBA" id="ARBA00022729"/>
    </source>
</evidence>
<name>A0AAD8E673_DIPPU</name>
<comment type="caution">
    <text evidence="4">The sequence shown here is derived from an EMBL/GenBank/DDBJ whole genome shotgun (WGS) entry which is preliminary data.</text>
</comment>
<dbReference type="InterPro" id="IPR013783">
    <property type="entry name" value="Ig-like_fold"/>
</dbReference>
<organism evidence="4 5">
    <name type="scientific">Diploptera punctata</name>
    <name type="common">Pacific beetle cockroach</name>
    <dbReference type="NCBI Taxonomy" id="6984"/>
    <lineage>
        <taxon>Eukaryota</taxon>
        <taxon>Metazoa</taxon>
        <taxon>Ecdysozoa</taxon>
        <taxon>Arthropoda</taxon>
        <taxon>Hexapoda</taxon>
        <taxon>Insecta</taxon>
        <taxon>Pterygota</taxon>
        <taxon>Neoptera</taxon>
        <taxon>Polyneoptera</taxon>
        <taxon>Dictyoptera</taxon>
        <taxon>Blattodea</taxon>
        <taxon>Blaberoidea</taxon>
        <taxon>Blaberidae</taxon>
        <taxon>Diplopterinae</taxon>
        <taxon>Diploptera</taxon>
    </lineage>
</organism>
<dbReference type="EMBL" id="JASPKZ010009059">
    <property type="protein sequence ID" value="KAJ9578052.1"/>
    <property type="molecule type" value="Genomic_DNA"/>
</dbReference>
<dbReference type="PANTHER" id="PTHR11412:SF136">
    <property type="entry name" value="CD109 ANTIGEN"/>
    <property type="match status" value="1"/>
</dbReference>
<dbReference type="AlphaFoldDB" id="A0AAD8E673"/>
<proteinExistence type="predicted"/>